<organism evidence="1">
    <name type="scientific">Diabrotica virgifera virgifera</name>
    <name type="common">western corn rootworm</name>
    <dbReference type="NCBI Taxonomy" id="50390"/>
    <lineage>
        <taxon>Eukaryota</taxon>
        <taxon>Metazoa</taxon>
        <taxon>Ecdysozoa</taxon>
        <taxon>Arthropoda</taxon>
        <taxon>Hexapoda</taxon>
        <taxon>Insecta</taxon>
        <taxon>Pterygota</taxon>
        <taxon>Neoptera</taxon>
        <taxon>Endopterygota</taxon>
        <taxon>Coleoptera</taxon>
        <taxon>Polyphaga</taxon>
        <taxon>Cucujiformia</taxon>
        <taxon>Chrysomeloidea</taxon>
        <taxon>Chrysomelidae</taxon>
        <taxon>Galerucinae</taxon>
        <taxon>Diabroticina</taxon>
        <taxon>Diabroticites</taxon>
        <taxon>Diabrotica</taxon>
    </lineage>
</organism>
<evidence type="ECO:0000313" key="1">
    <source>
        <dbReference type="RefSeq" id="XP_028139857.1"/>
    </source>
</evidence>
<accession>A0A6P7FYF9</accession>
<reference evidence="1 2" key="1">
    <citation type="submission" date="2025-04" db="UniProtKB">
        <authorList>
            <consortium name="RefSeq"/>
        </authorList>
    </citation>
    <scope>IDENTIFICATION</scope>
    <source>
        <tissue evidence="1 2">Whole insect</tissue>
    </source>
</reference>
<gene>
    <name evidence="1 2" type="primary">LOC114334052</name>
</gene>
<sequence>MESLKVKKMATMGVQVDLEDPQAIKRRVDAITKKMAICEYEEIVEFLNEDWPEEVFQRTVVKEGDISEIAADVAFVTNNDEDNKAIETLKGMFPDLLGVPAEVDKDGVLGTVRVTMSAYVYGTWINNDSPVARGGTTRYVDSNFSQTRRKNSSR</sequence>
<dbReference type="RefSeq" id="XP_028139857.1">
    <property type="nucleotide sequence ID" value="XM_028284056.1"/>
</dbReference>
<dbReference type="RefSeq" id="XP_028139858.1">
    <property type="nucleotide sequence ID" value="XM_028284057.1"/>
</dbReference>
<dbReference type="AlphaFoldDB" id="A0A6P7FYF9"/>
<proteinExistence type="predicted"/>
<evidence type="ECO:0000313" key="2">
    <source>
        <dbReference type="RefSeq" id="XP_028139858.1"/>
    </source>
</evidence>
<protein>
    <submittedName>
        <fullName evidence="1">Uncharacterized protein LOC114334052 isoform X1</fullName>
    </submittedName>
    <submittedName>
        <fullName evidence="2">Uncharacterized protein LOC114334052 isoform X2</fullName>
    </submittedName>
</protein>
<name>A0A6P7FYF9_DIAVI</name>